<reference evidence="2" key="1">
    <citation type="submission" date="2020-08" db="EMBL/GenBank/DDBJ databases">
        <title>Multicomponent nature underlies the extraordinary mechanical properties of spider dragline silk.</title>
        <authorList>
            <person name="Kono N."/>
            <person name="Nakamura H."/>
            <person name="Mori M."/>
            <person name="Yoshida Y."/>
            <person name="Ohtoshi R."/>
            <person name="Malay A.D."/>
            <person name="Moran D.A.P."/>
            <person name="Tomita M."/>
            <person name="Numata K."/>
            <person name="Arakawa K."/>
        </authorList>
    </citation>
    <scope>NUCLEOTIDE SEQUENCE</scope>
</reference>
<feature type="region of interest" description="Disordered" evidence="1">
    <location>
        <begin position="37"/>
        <end position="64"/>
    </location>
</feature>
<evidence type="ECO:0000313" key="3">
    <source>
        <dbReference type="Proteomes" id="UP000887013"/>
    </source>
</evidence>
<comment type="caution">
    <text evidence="2">The sequence shown here is derived from an EMBL/GenBank/DDBJ whole genome shotgun (WGS) entry which is preliminary data.</text>
</comment>
<accession>A0A8X6TA40</accession>
<name>A0A8X6TA40_NEPPI</name>
<evidence type="ECO:0000256" key="1">
    <source>
        <dbReference type="SAM" id="MobiDB-lite"/>
    </source>
</evidence>
<dbReference type="AlphaFoldDB" id="A0A8X6TA40"/>
<dbReference type="EMBL" id="BMAW01098781">
    <property type="protein sequence ID" value="GFS86547.1"/>
    <property type="molecule type" value="Genomic_DNA"/>
</dbReference>
<dbReference type="OrthoDB" id="10489411at2759"/>
<protein>
    <submittedName>
        <fullName evidence="2">Uncharacterized protein</fullName>
    </submittedName>
</protein>
<keyword evidence="3" id="KW-1185">Reference proteome</keyword>
<dbReference type="Proteomes" id="UP000887013">
    <property type="component" value="Unassembled WGS sequence"/>
</dbReference>
<proteinExistence type="predicted"/>
<evidence type="ECO:0000313" key="2">
    <source>
        <dbReference type="EMBL" id="GFS86547.1"/>
    </source>
</evidence>
<sequence>MQCKRQNHYTGPKKTKELDDEAGVSYLNSSKSQFHYIPSPFHPRVEGRGKRRKRREIGNKVHGRQSSELSICLSPGRLMAMRLLNGRNIRTGVGGGTF</sequence>
<gene>
    <name evidence="2" type="ORF">NPIL_521971</name>
</gene>
<organism evidence="2 3">
    <name type="scientific">Nephila pilipes</name>
    <name type="common">Giant wood spider</name>
    <name type="synonym">Nephila maculata</name>
    <dbReference type="NCBI Taxonomy" id="299642"/>
    <lineage>
        <taxon>Eukaryota</taxon>
        <taxon>Metazoa</taxon>
        <taxon>Ecdysozoa</taxon>
        <taxon>Arthropoda</taxon>
        <taxon>Chelicerata</taxon>
        <taxon>Arachnida</taxon>
        <taxon>Araneae</taxon>
        <taxon>Araneomorphae</taxon>
        <taxon>Entelegynae</taxon>
        <taxon>Araneoidea</taxon>
        <taxon>Nephilidae</taxon>
        <taxon>Nephila</taxon>
    </lineage>
</organism>